<keyword evidence="3" id="KW-0540">Nuclease</keyword>
<comment type="caution">
    <text evidence="3">The sequence shown here is derived from an EMBL/GenBank/DDBJ whole genome shotgun (WGS) entry which is preliminary data.</text>
</comment>
<accession>A0ABU5F1V1</accession>
<keyword evidence="3" id="KW-0378">Hydrolase</keyword>
<keyword evidence="4" id="KW-1185">Reference proteome</keyword>
<dbReference type="Pfam" id="PF01844">
    <property type="entry name" value="HNH"/>
    <property type="match status" value="1"/>
</dbReference>
<organism evidence="3 4">
    <name type="scientific">Gemmata algarum</name>
    <dbReference type="NCBI Taxonomy" id="2975278"/>
    <lineage>
        <taxon>Bacteria</taxon>
        <taxon>Pseudomonadati</taxon>
        <taxon>Planctomycetota</taxon>
        <taxon>Planctomycetia</taxon>
        <taxon>Gemmatales</taxon>
        <taxon>Gemmataceae</taxon>
        <taxon>Gemmata</taxon>
    </lineage>
</organism>
<dbReference type="Gene3D" id="1.10.30.50">
    <property type="match status" value="1"/>
</dbReference>
<dbReference type="InterPro" id="IPR002711">
    <property type="entry name" value="HNH"/>
</dbReference>
<evidence type="ECO:0000256" key="1">
    <source>
        <dbReference type="SAM" id="MobiDB-lite"/>
    </source>
</evidence>
<protein>
    <submittedName>
        <fullName evidence="3">HNH endonuclease</fullName>
    </submittedName>
</protein>
<dbReference type="Proteomes" id="UP001272242">
    <property type="component" value="Unassembled WGS sequence"/>
</dbReference>
<feature type="region of interest" description="Disordered" evidence="1">
    <location>
        <begin position="181"/>
        <end position="221"/>
    </location>
</feature>
<evidence type="ECO:0000259" key="2">
    <source>
        <dbReference type="Pfam" id="PF01844"/>
    </source>
</evidence>
<feature type="compositionally biased region" description="Polar residues" evidence="1">
    <location>
        <begin position="211"/>
        <end position="221"/>
    </location>
</feature>
<gene>
    <name evidence="3" type="ORF">R5W23_002582</name>
</gene>
<feature type="domain" description="HNH" evidence="2">
    <location>
        <begin position="41"/>
        <end position="90"/>
    </location>
</feature>
<name>A0ABU5F1V1_9BACT</name>
<dbReference type="EMBL" id="JAXBLV010000191">
    <property type="protein sequence ID" value="MDY3561305.1"/>
    <property type="molecule type" value="Genomic_DNA"/>
</dbReference>
<evidence type="ECO:0000313" key="3">
    <source>
        <dbReference type="EMBL" id="MDY3561305.1"/>
    </source>
</evidence>
<keyword evidence="3" id="KW-0255">Endonuclease</keyword>
<dbReference type="RefSeq" id="WP_320687741.1">
    <property type="nucleotide sequence ID" value="NZ_JAXBLV010000191.1"/>
</dbReference>
<feature type="compositionally biased region" description="Basic and acidic residues" evidence="1">
    <location>
        <begin position="191"/>
        <end position="207"/>
    </location>
</feature>
<proteinExistence type="predicted"/>
<reference evidence="4" key="1">
    <citation type="journal article" date="2023" name="Mar. Drugs">
        <title>Gemmata algarum, a Novel Planctomycete Isolated from an Algal Mat, Displays Antimicrobial Activity.</title>
        <authorList>
            <person name="Kumar G."/>
            <person name="Kallscheuer N."/>
            <person name="Kashif M."/>
            <person name="Ahamad S."/>
            <person name="Jagadeeshwari U."/>
            <person name="Pannikurungottu S."/>
            <person name="Haufschild T."/>
            <person name="Kabuu M."/>
            <person name="Sasikala C."/>
            <person name="Jogler C."/>
            <person name="Ramana C."/>
        </authorList>
    </citation>
    <scope>NUCLEOTIDE SEQUENCE [LARGE SCALE GENOMIC DNA]</scope>
    <source>
        <strain evidence="4">JC673</strain>
    </source>
</reference>
<evidence type="ECO:0000313" key="4">
    <source>
        <dbReference type="Proteomes" id="UP001272242"/>
    </source>
</evidence>
<sequence length="221" mass="24757">MSLLTPFAYPTAAHAHKHAPAGYTEYQAYKPWLRDEFVFRCVYCLKRETWGSSVSGHAELGADHFEPQSLNEELAATYTNLIYACNDCNSYRRAEPLPINPLTTPLADHLVVDDRGKITGKTTAGQDFIDLFDLDAPGRDRLRADRLAVLRAKQSHPDDPDIDAIYRRAFGYPAVLPDLTALKPPAGNGKEGSETDSCHARRLRNEPPDVYQSSYYNNPFP</sequence>
<dbReference type="GO" id="GO:0004519">
    <property type="term" value="F:endonuclease activity"/>
    <property type="evidence" value="ECO:0007669"/>
    <property type="project" value="UniProtKB-KW"/>
</dbReference>